<feature type="binding site" evidence="7">
    <location>
        <position position="107"/>
    </location>
    <ligand>
        <name>carbamoyl phosphate</name>
        <dbReference type="ChEBI" id="CHEBI:58228"/>
    </ligand>
</feature>
<dbReference type="PRINTS" id="PR00100">
    <property type="entry name" value="AOTCASE"/>
</dbReference>
<dbReference type="Pfam" id="PF02729">
    <property type="entry name" value="OTCace_N"/>
    <property type="match status" value="1"/>
</dbReference>
<accession>A0A9Q8TVY2</accession>
<evidence type="ECO:0000256" key="4">
    <source>
        <dbReference type="ARBA" id="ARBA00022490"/>
    </source>
</evidence>
<reference evidence="10" key="1">
    <citation type="submission" date="2022-05" db="EMBL/GenBank/DDBJ databases">
        <title>Impact of host demography and evolutionary history on endosymbiont molecular evolution: a test in carpenter ants (Genus Camponotus) and their Blochmannia endosymbionts.</title>
        <authorList>
            <person name="Manthey J.D."/>
            <person name="Giron J.C."/>
            <person name="Hruska J.P."/>
        </authorList>
    </citation>
    <scope>NUCLEOTIDE SEQUENCE</scope>
    <source>
        <strain evidence="10">C-039</strain>
    </source>
</reference>
<feature type="binding site" evidence="7">
    <location>
        <position position="320"/>
    </location>
    <ligand>
        <name>carbamoyl phosphate</name>
        <dbReference type="ChEBI" id="CHEBI:58228"/>
    </ligand>
</feature>
<evidence type="ECO:0000256" key="2">
    <source>
        <dbReference type="ARBA" id="ARBA00007805"/>
    </source>
</evidence>
<dbReference type="HAMAP" id="MF_01109">
    <property type="entry name" value="OTCase"/>
    <property type="match status" value="1"/>
</dbReference>
<dbReference type="AlphaFoldDB" id="A0A9Q8TVY2"/>
<name>A0A9Q8TVY2_9ENTR</name>
<protein>
    <recommendedName>
        <fullName evidence="3 7">Ornithine carbamoyltransferase</fullName>
        <shortName evidence="7">OTCase</shortName>
        <ecNumber evidence="3 7">2.1.3.3</ecNumber>
    </recommendedName>
</protein>
<feature type="domain" description="Aspartate/ornithine carbamoyltransferase carbamoyl-P binding" evidence="9">
    <location>
        <begin position="7"/>
        <end position="147"/>
    </location>
</feature>
<dbReference type="GO" id="GO:0042450">
    <property type="term" value="P:L-arginine biosynthetic process via ornithine"/>
    <property type="evidence" value="ECO:0007669"/>
    <property type="project" value="UniProtKB-UniRule"/>
</dbReference>
<evidence type="ECO:0000256" key="5">
    <source>
        <dbReference type="ARBA" id="ARBA00022679"/>
    </source>
</evidence>
<feature type="binding site" evidence="7">
    <location>
        <begin position="274"/>
        <end position="275"/>
    </location>
    <ligand>
        <name>carbamoyl phosphate</name>
        <dbReference type="ChEBI" id="CHEBI:58228"/>
    </ligand>
</feature>
<dbReference type="GO" id="GO:0004585">
    <property type="term" value="F:ornithine carbamoyltransferase activity"/>
    <property type="evidence" value="ECO:0007669"/>
    <property type="project" value="UniProtKB-UniRule"/>
</dbReference>
<dbReference type="InterPro" id="IPR006132">
    <property type="entry name" value="Asp/Orn_carbamoyltranf_P-bd"/>
</dbReference>
<dbReference type="Gene3D" id="3.40.50.1370">
    <property type="entry name" value="Aspartate/ornithine carbamoyltransferase"/>
    <property type="match status" value="2"/>
</dbReference>
<dbReference type="PRINTS" id="PR00102">
    <property type="entry name" value="OTCASE"/>
</dbReference>
<feature type="binding site" evidence="7">
    <location>
        <begin position="56"/>
        <end position="59"/>
    </location>
    <ligand>
        <name>carbamoyl phosphate</name>
        <dbReference type="ChEBI" id="CHEBI:58228"/>
    </ligand>
</feature>
<evidence type="ECO:0000313" key="10">
    <source>
        <dbReference type="EMBL" id="URJ28134.1"/>
    </source>
</evidence>
<feature type="binding site" evidence="7">
    <location>
        <position position="83"/>
    </location>
    <ligand>
        <name>carbamoyl phosphate</name>
        <dbReference type="ChEBI" id="CHEBI:58228"/>
    </ligand>
</feature>
<dbReference type="InterPro" id="IPR036901">
    <property type="entry name" value="Asp/Orn_carbamoylTrfase_sf"/>
</dbReference>
<comment type="similarity">
    <text evidence="2 7">Belongs to the aspartate/ornithine carbamoyltransferase superfamily. OTCase family.</text>
</comment>
<evidence type="ECO:0000256" key="6">
    <source>
        <dbReference type="ARBA" id="ARBA00048772"/>
    </source>
</evidence>
<dbReference type="Pfam" id="PF00185">
    <property type="entry name" value="OTCace"/>
    <property type="match status" value="1"/>
</dbReference>
<dbReference type="RefSeq" id="WP_250248538.1">
    <property type="nucleotide sequence ID" value="NZ_CP097753.1"/>
</dbReference>
<dbReference type="EC" id="2.1.3.3" evidence="3 7"/>
<evidence type="ECO:0000256" key="7">
    <source>
        <dbReference type="HAMAP-Rule" id="MF_01109"/>
    </source>
</evidence>
<dbReference type="FunFam" id="3.40.50.1370:FF:000004">
    <property type="entry name" value="Ornithine carbamoyltransferase"/>
    <property type="match status" value="1"/>
</dbReference>
<dbReference type="InterPro" id="IPR002292">
    <property type="entry name" value="Orn/put_carbamltrans"/>
</dbReference>
<evidence type="ECO:0000256" key="1">
    <source>
        <dbReference type="ARBA" id="ARBA00004496"/>
    </source>
</evidence>
<dbReference type="SUPFAM" id="SSF53671">
    <property type="entry name" value="Aspartate/ornithine carbamoyltransferase"/>
    <property type="match status" value="1"/>
</dbReference>
<evidence type="ECO:0000259" key="8">
    <source>
        <dbReference type="Pfam" id="PF00185"/>
    </source>
</evidence>
<organism evidence="10 11">
    <name type="scientific">Candidatus Blochmannia vicinus</name>
    <name type="common">nom. nud.</name>
    <dbReference type="NCBI Taxonomy" id="251540"/>
    <lineage>
        <taxon>Bacteria</taxon>
        <taxon>Pseudomonadati</taxon>
        <taxon>Pseudomonadota</taxon>
        <taxon>Gammaproteobacteria</taxon>
        <taxon>Enterobacterales</taxon>
        <taxon>Enterobacteriaceae</taxon>
        <taxon>ant endosymbionts</taxon>
        <taxon>Candidatus Blochmanniella</taxon>
    </lineage>
</organism>
<dbReference type="InterPro" id="IPR024904">
    <property type="entry name" value="OTCase_ArgI"/>
</dbReference>
<dbReference type="PANTHER" id="PTHR45753:SF4">
    <property type="entry name" value="ORNITHINE CARBAMOYLTRANSFERASE SUBUNIT F-RELATED"/>
    <property type="match status" value="1"/>
</dbReference>
<feature type="binding site" evidence="7">
    <location>
        <begin position="134"/>
        <end position="137"/>
    </location>
    <ligand>
        <name>carbamoyl phosphate</name>
        <dbReference type="ChEBI" id="CHEBI:58228"/>
    </ligand>
</feature>
<dbReference type="InterPro" id="IPR006131">
    <property type="entry name" value="Asp_carbamoyltransf_Asp/Orn-bd"/>
</dbReference>
<dbReference type="PANTHER" id="PTHR45753">
    <property type="entry name" value="ORNITHINE CARBAMOYLTRANSFERASE, MITOCHONDRIAL"/>
    <property type="match status" value="1"/>
</dbReference>
<gene>
    <name evidence="10" type="primary">argF</name>
    <name evidence="10" type="ORF">M9393_03105</name>
</gene>
<evidence type="ECO:0000259" key="9">
    <source>
        <dbReference type="Pfam" id="PF02729"/>
    </source>
</evidence>
<dbReference type="EMBL" id="CP097753">
    <property type="protein sequence ID" value="URJ28134.1"/>
    <property type="molecule type" value="Genomic_DNA"/>
</dbReference>
<sequence length="347" mass="39741">MNQLYQRSFLRLINFTENEVKFLLQLSSHLKHQKNTQTEIQKLNRKNIVLIFENHSTRTRCAFEVAAFDQGARVTCLTPNISQIGHKESIKDTAKILGRMYHGILYRGYSQDIVTTLAQYSGVPVWNGLTMKFHPTQLLADLMTMQEQLPHKTFRQMTLAYVGDAKNNIGNSLLEAAAIMGFNLRLVSPKIFWPTQELFQNCQNLAQRNNGNITLTEDISNGVKDVDFLYTDVWVSMGENEKMWENRISLLSPYQVNHRMIQNTNNPNIKFLHCLPALHDTETTVGKKIAKKYNLNNGIEVTNDIFESAYSIVFDQAENRLHAVKALILATLLPDTCCFDPIHFNNS</sequence>
<keyword evidence="5 7" id="KW-0808">Transferase</keyword>
<comment type="subcellular location">
    <subcellularLocation>
        <location evidence="1 7">Cytoplasm</location>
    </subcellularLocation>
</comment>
<feature type="binding site" evidence="7">
    <location>
        <begin position="236"/>
        <end position="237"/>
    </location>
    <ligand>
        <name>L-ornithine</name>
        <dbReference type="ChEBI" id="CHEBI:46911"/>
    </ligand>
</feature>
<dbReference type="GO" id="GO:0016597">
    <property type="term" value="F:amino acid binding"/>
    <property type="evidence" value="ECO:0007669"/>
    <property type="project" value="InterPro"/>
</dbReference>
<dbReference type="GO" id="GO:0019240">
    <property type="term" value="P:citrulline biosynthetic process"/>
    <property type="evidence" value="ECO:0007669"/>
    <property type="project" value="TreeGrafter"/>
</dbReference>
<evidence type="ECO:0000313" key="11">
    <source>
        <dbReference type="Proteomes" id="UP001056209"/>
    </source>
</evidence>
<keyword evidence="4 7" id="KW-0963">Cytoplasm</keyword>
<dbReference type="Proteomes" id="UP001056209">
    <property type="component" value="Chromosome"/>
</dbReference>
<feature type="domain" description="Aspartate/ornithine carbamoyltransferase Asp/Orn-binding" evidence="8">
    <location>
        <begin position="156"/>
        <end position="330"/>
    </location>
</feature>
<comment type="catalytic activity">
    <reaction evidence="6 7">
        <text>carbamoyl phosphate + L-ornithine = L-citrulline + phosphate + H(+)</text>
        <dbReference type="Rhea" id="RHEA:19513"/>
        <dbReference type="ChEBI" id="CHEBI:15378"/>
        <dbReference type="ChEBI" id="CHEBI:43474"/>
        <dbReference type="ChEBI" id="CHEBI:46911"/>
        <dbReference type="ChEBI" id="CHEBI:57743"/>
        <dbReference type="ChEBI" id="CHEBI:58228"/>
        <dbReference type="EC" id="2.1.3.3"/>
    </reaction>
</comment>
<feature type="binding site" evidence="7">
    <location>
        <position position="232"/>
    </location>
    <ligand>
        <name>L-ornithine</name>
        <dbReference type="ChEBI" id="CHEBI:46911"/>
    </ligand>
</feature>
<dbReference type="NCBIfam" id="TIGR00658">
    <property type="entry name" value="orni_carb_tr"/>
    <property type="match status" value="1"/>
</dbReference>
<dbReference type="InterPro" id="IPR006130">
    <property type="entry name" value="Asp/Orn_carbamoylTrfase"/>
</dbReference>
<evidence type="ECO:0000256" key="3">
    <source>
        <dbReference type="ARBA" id="ARBA00013007"/>
    </source>
</evidence>
<feature type="binding site" evidence="7">
    <location>
        <position position="168"/>
    </location>
    <ligand>
        <name>L-ornithine</name>
        <dbReference type="ChEBI" id="CHEBI:46911"/>
    </ligand>
</feature>
<proteinExistence type="inferred from homology"/>
<dbReference type="GO" id="GO:0005737">
    <property type="term" value="C:cytoplasm"/>
    <property type="evidence" value="ECO:0007669"/>
    <property type="project" value="UniProtKB-SubCell"/>
</dbReference>